<dbReference type="Pfam" id="PF13759">
    <property type="entry name" value="2OG-FeII_Oxy_5"/>
    <property type="match status" value="1"/>
</dbReference>
<proteinExistence type="predicted"/>
<evidence type="ECO:0000313" key="1">
    <source>
        <dbReference type="EMBL" id="RFB05297.1"/>
    </source>
</evidence>
<gene>
    <name evidence="1" type="ORF">DX908_08525</name>
</gene>
<dbReference type="NCBIfam" id="TIGR02466">
    <property type="entry name" value="TIGR02466 family protein"/>
    <property type="match status" value="1"/>
</dbReference>
<comment type="caution">
    <text evidence="1">The sequence shown here is derived from an EMBL/GenBank/DDBJ whole genome shotgun (WGS) entry which is preliminary data.</text>
</comment>
<dbReference type="InterPro" id="IPR012668">
    <property type="entry name" value="CHP02466"/>
</dbReference>
<name>A0A371RIK7_9PROT</name>
<organism evidence="1 2">
    <name type="scientific">Parvularcula marina</name>
    <dbReference type="NCBI Taxonomy" id="2292771"/>
    <lineage>
        <taxon>Bacteria</taxon>
        <taxon>Pseudomonadati</taxon>
        <taxon>Pseudomonadota</taxon>
        <taxon>Alphaproteobacteria</taxon>
        <taxon>Parvularculales</taxon>
        <taxon>Parvularculaceae</taxon>
        <taxon>Parvularcula</taxon>
    </lineage>
</organism>
<dbReference type="InParanoid" id="A0A371RIK7"/>
<evidence type="ECO:0000313" key="2">
    <source>
        <dbReference type="Proteomes" id="UP000264589"/>
    </source>
</evidence>
<dbReference type="EMBL" id="QUQO01000001">
    <property type="protein sequence ID" value="RFB05297.1"/>
    <property type="molecule type" value="Genomic_DNA"/>
</dbReference>
<reference evidence="1 2" key="1">
    <citation type="submission" date="2018-08" db="EMBL/GenBank/DDBJ databases">
        <title>Parvularcula sp. SM1705, isolated from surface water of the South Sea China.</title>
        <authorList>
            <person name="Sun L."/>
        </authorList>
    </citation>
    <scope>NUCLEOTIDE SEQUENCE [LARGE SCALE GENOMIC DNA]</scope>
    <source>
        <strain evidence="1 2">SM1705</strain>
    </source>
</reference>
<protein>
    <recommendedName>
        <fullName evidence="3">Fe2OG dioxygenase domain-containing protein</fullName>
    </recommendedName>
</protein>
<dbReference type="OrthoDB" id="9783136at2"/>
<dbReference type="Gene3D" id="2.60.120.620">
    <property type="entry name" value="q2cbj1_9rhob like domain"/>
    <property type="match status" value="1"/>
</dbReference>
<dbReference type="Proteomes" id="UP000264589">
    <property type="component" value="Unassembled WGS sequence"/>
</dbReference>
<dbReference type="RefSeq" id="WP_116391929.1">
    <property type="nucleotide sequence ID" value="NZ_QUQO01000001.1"/>
</dbReference>
<accession>A0A371RIK7</accession>
<sequence>MEDRFNTRVNELFPTIVLIGDMPDCEPLNQALKDVIEQNRAQSGGIERSNTLGWHSTTDMMAWGGEAAQALGRRACILCDPHTVELSSPDERRFGWVAEMWANVSPPGASNQMHAHPGALWSVVYYVDTGYEGDGADQGGELVLHDPRFPMNRMYTPDIVAKRTDGKPEENVKGIRPRNGMIVAFPSWLKHSVRPYQGSRERISIAINLMVGPGEPGR</sequence>
<evidence type="ECO:0008006" key="3">
    <source>
        <dbReference type="Google" id="ProtNLM"/>
    </source>
</evidence>
<dbReference type="AlphaFoldDB" id="A0A371RIK7"/>
<keyword evidence="2" id="KW-1185">Reference proteome</keyword>